<proteinExistence type="predicted"/>
<organism evidence="2 3">
    <name type="scientific">Panagrellus redivivus</name>
    <name type="common">Microworm</name>
    <dbReference type="NCBI Taxonomy" id="6233"/>
    <lineage>
        <taxon>Eukaryota</taxon>
        <taxon>Metazoa</taxon>
        <taxon>Ecdysozoa</taxon>
        <taxon>Nematoda</taxon>
        <taxon>Chromadorea</taxon>
        <taxon>Rhabditida</taxon>
        <taxon>Tylenchina</taxon>
        <taxon>Panagrolaimomorpha</taxon>
        <taxon>Panagrolaimoidea</taxon>
        <taxon>Panagrolaimidae</taxon>
        <taxon>Panagrellus</taxon>
    </lineage>
</organism>
<protein>
    <submittedName>
        <fullName evidence="3">Phosphotransferase</fullName>
    </submittedName>
</protein>
<feature type="compositionally biased region" description="Polar residues" evidence="1">
    <location>
        <begin position="12"/>
        <end position="23"/>
    </location>
</feature>
<evidence type="ECO:0000313" key="3">
    <source>
        <dbReference type="WBParaSite" id="Pan_g8604.t3"/>
    </source>
</evidence>
<dbReference type="Proteomes" id="UP000492821">
    <property type="component" value="Unassembled WGS sequence"/>
</dbReference>
<reference evidence="3" key="2">
    <citation type="submission" date="2020-10" db="UniProtKB">
        <authorList>
            <consortium name="WormBaseParasite"/>
        </authorList>
    </citation>
    <scope>IDENTIFICATION</scope>
</reference>
<dbReference type="AlphaFoldDB" id="A0A7E5A191"/>
<evidence type="ECO:0000256" key="1">
    <source>
        <dbReference type="SAM" id="MobiDB-lite"/>
    </source>
</evidence>
<feature type="region of interest" description="Disordered" evidence="1">
    <location>
        <begin position="10"/>
        <end position="44"/>
    </location>
</feature>
<sequence>MISQEVYCVAPPSTTMPNSSQVAPESPGSATGGHRPPHVERQPTLNSLQKLRSLHRRTSLDVSHSEAGCDLALKTVASHRGFCMAVTRKSQSVSRMAVGLPTKVMIKVNAFFGTSDLAVAKPHMQMR</sequence>
<dbReference type="WBParaSite" id="Pan_g8604.t3">
    <property type="protein sequence ID" value="Pan_g8604.t3"/>
    <property type="gene ID" value="Pan_g8604"/>
</dbReference>
<name>A0A7E5A191_PANRE</name>
<keyword evidence="2" id="KW-1185">Reference proteome</keyword>
<reference evidence="2" key="1">
    <citation type="journal article" date="2013" name="Genetics">
        <title>The draft genome and transcriptome of Panagrellus redivivus are shaped by the harsh demands of a free-living lifestyle.</title>
        <authorList>
            <person name="Srinivasan J."/>
            <person name="Dillman A.R."/>
            <person name="Macchietto M.G."/>
            <person name="Heikkinen L."/>
            <person name="Lakso M."/>
            <person name="Fracchia K.M."/>
            <person name="Antoshechkin I."/>
            <person name="Mortazavi A."/>
            <person name="Wong G."/>
            <person name="Sternberg P.W."/>
        </authorList>
    </citation>
    <scope>NUCLEOTIDE SEQUENCE [LARGE SCALE GENOMIC DNA]</scope>
    <source>
        <strain evidence="2">MT8872</strain>
    </source>
</reference>
<evidence type="ECO:0000313" key="2">
    <source>
        <dbReference type="Proteomes" id="UP000492821"/>
    </source>
</evidence>
<accession>A0A7E5A191</accession>